<protein>
    <submittedName>
        <fullName evidence="3">Uncharacterized protein</fullName>
    </submittedName>
</protein>
<feature type="region of interest" description="Disordered" evidence="1">
    <location>
        <begin position="751"/>
        <end position="793"/>
    </location>
</feature>
<evidence type="ECO:0000313" key="4">
    <source>
        <dbReference type="Proteomes" id="UP000030651"/>
    </source>
</evidence>
<name>W3XF46_PESFW</name>
<dbReference type="OMA" id="WTNWSHG"/>
<gene>
    <name evidence="3" type="ORF">PFICI_02664</name>
</gene>
<feature type="transmembrane region" description="Helical" evidence="2">
    <location>
        <begin position="35"/>
        <end position="59"/>
    </location>
</feature>
<feature type="region of interest" description="Disordered" evidence="1">
    <location>
        <begin position="686"/>
        <end position="736"/>
    </location>
</feature>
<feature type="compositionally biased region" description="Basic and acidic residues" evidence="1">
    <location>
        <begin position="708"/>
        <end position="717"/>
    </location>
</feature>
<evidence type="ECO:0000313" key="3">
    <source>
        <dbReference type="EMBL" id="ETS84639.1"/>
    </source>
</evidence>
<dbReference type="InParanoid" id="W3XF46"/>
<proteinExistence type="predicted"/>
<feature type="compositionally biased region" description="Polar residues" evidence="1">
    <location>
        <begin position="686"/>
        <end position="707"/>
    </location>
</feature>
<dbReference type="KEGG" id="pfy:PFICI_02664"/>
<dbReference type="OrthoDB" id="3540210at2759"/>
<keyword evidence="2" id="KW-0812">Transmembrane</keyword>
<keyword evidence="2" id="KW-0472">Membrane</keyword>
<evidence type="ECO:0000256" key="1">
    <source>
        <dbReference type="SAM" id="MobiDB-lite"/>
    </source>
</evidence>
<keyword evidence="2" id="KW-1133">Transmembrane helix</keyword>
<dbReference type="AlphaFoldDB" id="W3XF46"/>
<organism evidence="3 4">
    <name type="scientific">Pestalotiopsis fici (strain W106-1 / CGMCC3.15140)</name>
    <dbReference type="NCBI Taxonomy" id="1229662"/>
    <lineage>
        <taxon>Eukaryota</taxon>
        <taxon>Fungi</taxon>
        <taxon>Dikarya</taxon>
        <taxon>Ascomycota</taxon>
        <taxon>Pezizomycotina</taxon>
        <taxon>Sordariomycetes</taxon>
        <taxon>Xylariomycetidae</taxon>
        <taxon>Amphisphaeriales</taxon>
        <taxon>Sporocadaceae</taxon>
        <taxon>Pestalotiopsis</taxon>
    </lineage>
</organism>
<dbReference type="RefSeq" id="XP_007829436.1">
    <property type="nucleotide sequence ID" value="XM_007831245.1"/>
</dbReference>
<dbReference type="GeneID" id="19267677"/>
<keyword evidence="4" id="KW-1185">Reference proteome</keyword>
<feature type="transmembrane region" description="Helical" evidence="2">
    <location>
        <begin position="110"/>
        <end position="130"/>
    </location>
</feature>
<accession>W3XF46</accession>
<feature type="transmembrane region" description="Helical" evidence="2">
    <location>
        <begin position="552"/>
        <end position="579"/>
    </location>
</feature>
<dbReference type="HOGENOM" id="CLU_014247_0_0_1"/>
<reference evidence="4" key="1">
    <citation type="journal article" date="2015" name="BMC Genomics">
        <title>Genomic and transcriptomic analysis of the endophytic fungus Pestalotiopsis fici reveals its lifestyle and high potential for synthesis of natural products.</title>
        <authorList>
            <person name="Wang X."/>
            <person name="Zhang X."/>
            <person name="Liu L."/>
            <person name="Xiang M."/>
            <person name="Wang W."/>
            <person name="Sun X."/>
            <person name="Che Y."/>
            <person name="Guo L."/>
            <person name="Liu G."/>
            <person name="Guo L."/>
            <person name="Wang C."/>
            <person name="Yin W.B."/>
            <person name="Stadler M."/>
            <person name="Zhang X."/>
            <person name="Liu X."/>
        </authorList>
    </citation>
    <scope>NUCLEOTIDE SEQUENCE [LARGE SCALE GENOMIC DNA]</scope>
    <source>
        <strain evidence="4">W106-1 / CGMCC3.15140</strain>
    </source>
</reference>
<feature type="compositionally biased region" description="Polar residues" evidence="1">
    <location>
        <begin position="763"/>
        <end position="785"/>
    </location>
</feature>
<dbReference type="Proteomes" id="UP000030651">
    <property type="component" value="Unassembled WGS sequence"/>
</dbReference>
<sequence length="793" mass="87961">MGSSEYSVYTGFWTNWTDGKVMGATLTLNRSNANLLIAFLAFFLTIVTTRLWAIISFIIHINLSSPDPRDALHHQRQALLRNNGGPMGASLSLIKLAWMWRKSTGTYRRVLPLLLGALLLALGFAVAAGFSSRVSRGSEVLLLPKSCALYYPPNDMIYRSNYLDWQSIMDTEAASYAQSCYSNVSTNSASSCINHPYVQQRLPVTVDFQAPCPFDSDLCALNTPGMILDSGRLDSHEHFGINAPPGQRFQFRRVLHCAPLRAAGHTDTFEYTTNTSFTRYFFGETDATKYTYEYPSVNNIVDMTMNGDNDTRWRNSDYNLKLNYAFPHNGSLDTPVATWSFRPLPGLYKEDADMMLIFLSPNQVQFQYPTADPWYNNSQTSISYKMDLFEGGESFEAEWWYAAEPASPLACHQQSQWCFGNGAEAKCTPLAPISDLPSYARNITDRSSYNRAGWVDSIFNTQGNSEFPSIAKTLGSKSLTSRFALNLGRQGTLTANQWQHDVGFWYDSMLARLQQAIVRTVMGDIPDEPEFIKPAKTDEARSICANQKVIDLVHVSLSVFGLAFIFVSGLLIIIISYILEPLTRCAGRRLGKNSYARLEWYSTGVFQLQRMAHEALGVGDWDYCGDDIPTTAAGTTLALLDISDENHPFLKADTARNVQNAAKTTEKPSHTVQSTETMVVAADTVDSQRGSQELNSKEVASTGNTDRPTSDNEDPSRILDPPALQMPSSSRLASATDGELHWNGNEALSISDSHMTTDRRSGLSPQSNSPSTIPQISFELSPTRSSAEDFALA</sequence>
<dbReference type="EMBL" id="KI912110">
    <property type="protein sequence ID" value="ETS84639.1"/>
    <property type="molecule type" value="Genomic_DNA"/>
</dbReference>
<dbReference type="eggNOG" id="ENOG502SHTF">
    <property type="taxonomic scope" value="Eukaryota"/>
</dbReference>
<evidence type="ECO:0000256" key="2">
    <source>
        <dbReference type="SAM" id="Phobius"/>
    </source>
</evidence>